<evidence type="ECO:0000313" key="1">
    <source>
        <dbReference type="EMBL" id="SEH06296.1"/>
    </source>
</evidence>
<dbReference type="AlphaFoldDB" id="A0A1H6FAY9"/>
<dbReference type="RefSeq" id="WP_103920094.1">
    <property type="nucleotide sequence ID" value="NZ_FMSV02000466.1"/>
</dbReference>
<dbReference type="OrthoDB" id="9758243at2"/>
<keyword evidence="2" id="KW-1185">Reference proteome</keyword>
<organism evidence="1 2">
    <name type="scientific">Candidatus Venteria ishoeyi</name>
    <dbReference type="NCBI Taxonomy" id="1899563"/>
    <lineage>
        <taxon>Bacteria</taxon>
        <taxon>Pseudomonadati</taxon>
        <taxon>Pseudomonadota</taxon>
        <taxon>Gammaproteobacteria</taxon>
        <taxon>Thiotrichales</taxon>
        <taxon>Thiotrichaceae</taxon>
        <taxon>Venteria</taxon>
    </lineage>
</organism>
<protein>
    <submittedName>
        <fullName evidence="1">Uncharacterized protein</fullName>
    </submittedName>
</protein>
<dbReference type="Proteomes" id="UP000236724">
    <property type="component" value="Unassembled WGS sequence"/>
</dbReference>
<evidence type="ECO:0000313" key="2">
    <source>
        <dbReference type="Proteomes" id="UP000236724"/>
    </source>
</evidence>
<dbReference type="EMBL" id="FMSV02000466">
    <property type="protein sequence ID" value="SEH06296.1"/>
    <property type="molecule type" value="Genomic_DNA"/>
</dbReference>
<reference evidence="1 2" key="1">
    <citation type="submission" date="2016-10" db="EMBL/GenBank/DDBJ databases">
        <authorList>
            <person name="de Groot N.N."/>
        </authorList>
    </citation>
    <scope>NUCLEOTIDE SEQUENCE [LARGE SCALE GENOMIC DNA]</scope>
    <source>
        <strain evidence="1">MBHS1</strain>
    </source>
</reference>
<accession>A0A1H6FAY9</accession>
<gene>
    <name evidence="1" type="ORF">MBHS_02152</name>
</gene>
<sequence length="88" mass="10420">MKFTDTSEKGFQKLIVKELTSNSGYVESISNNFNREFCLNTQQLFSFIEQTQPQKYEILKRKGERAFLVRLDEKLRKLGVIEVLRKRS</sequence>
<proteinExistence type="predicted"/>
<name>A0A1H6FAY9_9GAMM</name>